<name>A0A645HK46_9ZZZZ</name>
<comment type="caution">
    <text evidence="1">The sequence shown here is derived from an EMBL/GenBank/DDBJ whole genome shotgun (WGS) entry which is preliminary data.</text>
</comment>
<organism evidence="1">
    <name type="scientific">bioreactor metagenome</name>
    <dbReference type="NCBI Taxonomy" id="1076179"/>
    <lineage>
        <taxon>unclassified sequences</taxon>
        <taxon>metagenomes</taxon>
        <taxon>ecological metagenomes</taxon>
    </lineage>
</organism>
<proteinExistence type="predicted"/>
<sequence length="100" mass="11217">MLHAIAAHAPARTGVTAESLLDRYLFACDELSGFLHAVSLMRPNGFADMKVTSVKKKLKDKSFAANVSREDIQEGFRLIEKAPEEHIQFLIDVFKAMRPE</sequence>
<evidence type="ECO:0000313" key="1">
    <source>
        <dbReference type="EMBL" id="MPN39391.1"/>
    </source>
</evidence>
<protein>
    <submittedName>
        <fullName evidence="1">Uncharacterized protein</fullName>
    </submittedName>
</protein>
<dbReference type="EMBL" id="VSSQ01095175">
    <property type="protein sequence ID" value="MPN39391.1"/>
    <property type="molecule type" value="Genomic_DNA"/>
</dbReference>
<dbReference type="AlphaFoldDB" id="A0A645HK46"/>
<accession>A0A645HK46</accession>
<reference evidence="1" key="1">
    <citation type="submission" date="2019-08" db="EMBL/GenBank/DDBJ databases">
        <authorList>
            <person name="Kucharzyk K."/>
            <person name="Murdoch R.W."/>
            <person name="Higgins S."/>
            <person name="Loffler F."/>
        </authorList>
    </citation>
    <scope>NUCLEOTIDE SEQUENCE</scope>
</reference>
<gene>
    <name evidence="1" type="ORF">SDC9_186919</name>
</gene>
<dbReference type="PANTHER" id="PTHR38659:SF2">
    <property type="entry name" value="HDIG DOMAIN PROTEIN"/>
    <property type="match status" value="1"/>
</dbReference>
<dbReference type="PANTHER" id="PTHR38659">
    <property type="entry name" value="METAL-DEPENDENT PHOSPHOHYDROLASE"/>
    <property type="match status" value="1"/>
</dbReference>